<accession>A0A8J3WCM2</accession>
<feature type="compositionally biased region" description="Low complexity" evidence="1">
    <location>
        <begin position="30"/>
        <end position="48"/>
    </location>
</feature>
<comment type="caution">
    <text evidence="5">The sequence shown here is derived from an EMBL/GenBank/DDBJ whole genome shotgun (WGS) entry which is preliminary data.</text>
</comment>
<keyword evidence="2" id="KW-0812">Transmembrane</keyword>
<evidence type="ECO:0000256" key="1">
    <source>
        <dbReference type="SAM" id="MobiDB-lite"/>
    </source>
</evidence>
<dbReference type="Pfam" id="PF14257">
    <property type="entry name" value="DUF4349"/>
    <property type="match status" value="1"/>
</dbReference>
<keyword evidence="2" id="KW-1133">Transmembrane helix</keyword>
<gene>
    <name evidence="5" type="ORF">Pro02_14340</name>
</gene>
<dbReference type="EMBL" id="BOOI01000011">
    <property type="protein sequence ID" value="GIH83026.1"/>
    <property type="molecule type" value="Genomic_DNA"/>
</dbReference>
<dbReference type="Proteomes" id="UP000655044">
    <property type="component" value="Unassembled WGS sequence"/>
</dbReference>
<proteinExistence type="predicted"/>
<dbReference type="OrthoDB" id="186919at2"/>
<evidence type="ECO:0000313" key="5">
    <source>
        <dbReference type="EMBL" id="GIH83026.1"/>
    </source>
</evidence>
<dbReference type="InterPro" id="IPR025645">
    <property type="entry name" value="DUF4349"/>
</dbReference>
<evidence type="ECO:0000313" key="6">
    <source>
        <dbReference type="Proteomes" id="UP000655044"/>
    </source>
</evidence>
<dbReference type="AlphaFoldDB" id="A0A8J3WCM2"/>
<reference evidence="5" key="1">
    <citation type="submission" date="2021-01" db="EMBL/GenBank/DDBJ databases">
        <title>Whole genome shotgun sequence of Planobispora rosea NBRC 15558.</title>
        <authorList>
            <person name="Komaki H."/>
            <person name="Tamura T."/>
        </authorList>
    </citation>
    <scope>NUCLEOTIDE SEQUENCE</scope>
    <source>
        <strain evidence="5">NBRC 15558</strain>
    </source>
</reference>
<keyword evidence="2" id="KW-0472">Membrane</keyword>
<organism evidence="5 6">
    <name type="scientific">Planobispora rosea</name>
    <dbReference type="NCBI Taxonomy" id="35762"/>
    <lineage>
        <taxon>Bacteria</taxon>
        <taxon>Bacillati</taxon>
        <taxon>Actinomycetota</taxon>
        <taxon>Actinomycetes</taxon>
        <taxon>Streptosporangiales</taxon>
        <taxon>Streptosporangiaceae</taxon>
        <taxon>Planobispora</taxon>
    </lineage>
</organism>
<evidence type="ECO:0000256" key="3">
    <source>
        <dbReference type="SAM" id="SignalP"/>
    </source>
</evidence>
<protein>
    <recommendedName>
        <fullName evidence="4">DUF4349 domain-containing protein</fullName>
    </recommendedName>
</protein>
<evidence type="ECO:0000256" key="2">
    <source>
        <dbReference type="SAM" id="Phobius"/>
    </source>
</evidence>
<feature type="domain" description="DUF4349" evidence="4">
    <location>
        <begin position="88"/>
        <end position="297"/>
    </location>
</feature>
<feature type="compositionally biased region" description="Pro residues" evidence="1">
    <location>
        <begin position="310"/>
        <end position="323"/>
    </location>
</feature>
<dbReference type="PROSITE" id="PS51257">
    <property type="entry name" value="PROKAR_LIPOPROTEIN"/>
    <property type="match status" value="1"/>
</dbReference>
<feature type="signal peptide" evidence="3">
    <location>
        <begin position="1"/>
        <end position="23"/>
    </location>
</feature>
<feature type="region of interest" description="Disordered" evidence="1">
    <location>
        <begin position="307"/>
        <end position="349"/>
    </location>
</feature>
<keyword evidence="3" id="KW-0732">Signal</keyword>
<feature type="region of interest" description="Disordered" evidence="1">
    <location>
        <begin position="30"/>
        <end position="82"/>
    </location>
</feature>
<evidence type="ECO:0000259" key="4">
    <source>
        <dbReference type="Pfam" id="PF14257"/>
    </source>
</evidence>
<dbReference type="RefSeq" id="WP_068924853.1">
    <property type="nucleotide sequence ID" value="NZ_BMQP01000003.1"/>
</dbReference>
<keyword evidence="6" id="KW-1185">Reference proteome</keyword>
<sequence>MNRFRYGPRLAIALATAVVLASACGSGGDSMSDSAPAAGAAPSVAAPESARDAEDSAADTAESSGRRTAGQSGPGGQDKTVEVVPTDRAIVYTAQMTVRAKDVGAAAEKAKQIVTAAGGYLAQEKSDSYGSEASSTLVFKIPPAGYSGALGRLGEELGERESIQQSTEDVTEEVADVESRVTSAKSALESLRALLKRADTIGQVLDVEREIAGRQAELESLQARQKKLAALTGMATLTLNLIGPAAEVPEPAEEPRGFLGGLETGWESFVSAVRIGLTVLGVLLPWLLVIVPVGLAVAFLLRRRRSRPAPGLPPDGTPRPGAVPPGGGGTAAAGEPGEEPEPVGPRTAP</sequence>
<feature type="transmembrane region" description="Helical" evidence="2">
    <location>
        <begin position="277"/>
        <end position="301"/>
    </location>
</feature>
<feature type="chain" id="PRO_5038941704" description="DUF4349 domain-containing protein" evidence="3">
    <location>
        <begin position="24"/>
        <end position="349"/>
    </location>
</feature>
<name>A0A8J3WCM2_PLARO</name>